<evidence type="ECO:0000313" key="2">
    <source>
        <dbReference type="Proteomes" id="UP000515158"/>
    </source>
</evidence>
<evidence type="ECO:0000256" key="1">
    <source>
        <dbReference type="SAM" id="MobiDB-lite"/>
    </source>
</evidence>
<accession>A0A6P8YKM5</accession>
<proteinExistence type="predicted"/>
<sequence length="415" mass="46073">MAGQDVPVQAEDVEEGGAPDNAGDAPVVALYRYEEQVLLDDLPARAAMEEVLGGHFYRELDTKFENEAADRAEAAKVSDGTLSSDEDTMPASESPKSLECQGVVPAAVGDRMRRPKVRGLFDDLGSAPWEWVAAASRPLRQRDLDNPVIEAIVTRCRYLHHTLGQAGEPSSPSSSPLSRSLENDYTVAEIWGMLHRLLGEIGPSFSLNDPRHRDVRTLFTRNEIQDDLLWLQEMYHKNGISHRAQGQLCETFGRQFDGSEMVSLFDLCDWLNFMQLDLTEAGGGGRWLSVSLKKHAAVSISELRQHLGANLDAPDDSDEVTSALCDVPLHQTLSNYFWMLWGLRHALDVSDPWNKEYQDYALLRKRMLNSSRCVAQDNILGSSTQAANYLGVSVLTVQTVHTIETDDDEDTADSP</sequence>
<feature type="region of interest" description="Disordered" evidence="1">
    <location>
        <begin position="71"/>
        <end position="98"/>
    </location>
</feature>
<protein>
    <submittedName>
        <fullName evidence="3">Uncharacterized protein LOC117641373</fullName>
    </submittedName>
</protein>
<organism evidence="3">
    <name type="scientific">Thrips palmi</name>
    <name type="common">Melon thrips</name>
    <dbReference type="NCBI Taxonomy" id="161013"/>
    <lineage>
        <taxon>Eukaryota</taxon>
        <taxon>Metazoa</taxon>
        <taxon>Ecdysozoa</taxon>
        <taxon>Arthropoda</taxon>
        <taxon>Hexapoda</taxon>
        <taxon>Insecta</taxon>
        <taxon>Pterygota</taxon>
        <taxon>Neoptera</taxon>
        <taxon>Paraneoptera</taxon>
        <taxon>Thysanoptera</taxon>
        <taxon>Terebrantia</taxon>
        <taxon>Thripoidea</taxon>
        <taxon>Thripidae</taxon>
        <taxon>Thrips</taxon>
    </lineage>
</organism>
<dbReference type="KEGG" id="tpal:117641373"/>
<dbReference type="AlphaFoldDB" id="A0A6P8YKM5"/>
<dbReference type="InParanoid" id="A0A6P8YKM5"/>
<dbReference type="GeneID" id="117641373"/>
<name>A0A6P8YKM5_THRPL</name>
<keyword evidence="2" id="KW-1185">Reference proteome</keyword>
<feature type="region of interest" description="Disordered" evidence="1">
    <location>
        <begin position="1"/>
        <end position="24"/>
    </location>
</feature>
<dbReference type="RefSeq" id="XP_034234522.1">
    <property type="nucleotide sequence ID" value="XM_034378631.1"/>
</dbReference>
<gene>
    <name evidence="3" type="primary">LOC117641373</name>
</gene>
<evidence type="ECO:0000313" key="3">
    <source>
        <dbReference type="RefSeq" id="XP_034234522.1"/>
    </source>
</evidence>
<reference evidence="3" key="1">
    <citation type="submission" date="2025-08" db="UniProtKB">
        <authorList>
            <consortium name="RefSeq"/>
        </authorList>
    </citation>
    <scope>IDENTIFICATION</scope>
    <source>
        <tissue evidence="3">Total insect</tissue>
    </source>
</reference>
<dbReference type="Proteomes" id="UP000515158">
    <property type="component" value="Unplaced"/>
</dbReference>